<keyword evidence="3" id="KW-0378">Hydrolase</keyword>
<dbReference type="RefSeq" id="WP_114604769.1">
    <property type="nucleotide sequence ID" value="NZ_CP031147.1"/>
</dbReference>
<proteinExistence type="inferred from homology"/>
<dbReference type="GO" id="GO:0016787">
    <property type="term" value="F:hydrolase activity"/>
    <property type="evidence" value="ECO:0007669"/>
    <property type="project" value="UniProtKB-KW"/>
</dbReference>
<evidence type="ECO:0000256" key="4">
    <source>
        <dbReference type="ARBA" id="ARBA00022806"/>
    </source>
</evidence>
<evidence type="ECO:0000313" key="8">
    <source>
        <dbReference type="Proteomes" id="UP000252985"/>
    </source>
</evidence>
<sequence length="751" mass="84479">MQRFTIPFMKDNPFKNWSRDDGRLLSTSFAHDHYSSVSVAEAYDHAVETADLEATSRGTYVLPLFEPDVPEPTHEYVFYDHETQEVKYYDTEKRRINWLSPDEVATIRLGQRLRWWHPDQRQQLETLDDDQVPPETVVPVTTLSDRETSEFFDEMRELVKEERRADKKKNQERYDELGLETALRRELMAGPLIPIGTARYEDGQAYKFQLSAEEDADNETEPNLRDDAGVFTDNQYIAAVRGHKSQTSTEMEAVYVGDTEVWLRPVNTTISTNSSRHNALTDDEATVWLHDLLNPLPYDRRIDAIREVKNSRQKQQLLSGDRNVTFESNKYAVPEPAITLNDSQKKALVWAKAANDCLCIHGPPGTGKTRTLTAYIRDLVARDNRVLVTAHSNQAVDNLLVGDSTVDEPEKATLHAMAQDDDTDLSIARSGNNSENQVVRSYYQGVSPGEADIVAATTSGAANFSSDNFDVGIIDEATQASRAATAIAFSVSEKLILAGDHKQLPPFAASDDKLGDEQRLSLFETLMNRYGDDIAVMLQTQYRMNETIASFPNRAFYDEKLKTADQNQDWTVDGLSPLMGIHIKGSEQKRAASHSYYNPDEAEAAAKQVKLLTNSDLSPSDIGVIAAYRGQVKEIKQQLRQLDIPRAHQVSVDTVDAFQGSEREAIIVSLVRSNSRGASGFLTMPDEGPRRLNVALTRSRKRLVIIGDWDTLSEYAAHRDHDESCSELYAELEGFIREIDKMLDVEAQSAQ</sequence>
<dbReference type="PANTHER" id="PTHR43788">
    <property type="entry name" value="DNA2/NAM7 HELICASE FAMILY MEMBER"/>
    <property type="match status" value="1"/>
</dbReference>
<dbReference type="Gene3D" id="2.40.30.270">
    <property type="match status" value="1"/>
</dbReference>
<dbReference type="InterPro" id="IPR047187">
    <property type="entry name" value="SF1_C_Upf1"/>
</dbReference>
<dbReference type="AlphaFoldDB" id="A0A345E8C3"/>
<comment type="similarity">
    <text evidence="1">Belongs to the DNA2/NAM7 helicase family.</text>
</comment>
<dbReference type="Proteomes" id="UP000252985">
    <property type="component" value="Plasmid pCBA1112-01"/>
</dbReference>
<evidence type="ECO:0000259" key="6">
    <source>
        <dbReference type="SMART" id="SM00382"/>
    </source>
</evidence>
<dbReference type="InterPro" id="IPR041677">
    <property type="entry name" value="DNA2/NAM7_AAA_11"/>
</dbReference>
<dbReference type="SMART" id="SM00382">
    <property type="entry name" value="AAA"/>
    <property type="match status" value="1"/>
</dbReference>
<dbReference type="PANTHER" id="PTHR43788:SF8">
    <property type="entry name" value="DNA-BINDING PROTEIN SMUBP-2"/>
    <property type="match status" value="1"/>
</dbReference>
<evidence type="ECO:0000256" key="1">
    <source>
        <dbReference type="ARBA" id="ARBA00007913"/>
    </source>
</evidence>
<dbReference type="GO" id="GO:0005524">
    <property type="term" value="F:ATP binding"/>
    <property type="evidence" value="ECO:0007669"/>
    <property type="project" value="UniProtKB-KW"/>
</dbReference>
<gene>
    <name evidence="7" type="ORF">DU484_00480</name>
</gene>
<name>A0A345E8C3_9EURY</name>
<dbReference type="GO" id="GO:0005694">
    <property type="term" value="C:chromosome"/>
    <property type="evidence" value="ECO:0007669"/>
    <property type="project" value="UniProtKB-ARBA"/>
</dbReference>
<keyword evidence="5" id="KW-0067">ATP-binding</keyword>
<dbReference type="KEGG" id="haq:DU484_00480"/>
<dbReference type="InterPro" id="IPR050534">
    <property type="entry name" value="Coronavir_polyprotein_1ab"/>
</dbReference>
<dbReference type="Pfam" id="PF13086">
    <property type="entry name" value="AAA_11"/>
    <property type="match status" value="2"/>
</dbReference>
<reference evidence="7 8" key="1">
    <citation type="submission" date="2018-07" db="EMBL/GenBank/DDBJ databases">
        <title>Genome sequences of Haloplanus sp. CBA1112.</title>
        <authorList>
            <person name="Kim Y.B."/>
            <person name="Roh S.W."/>
        </authorList>
    </citation>
    <scope>NUCLEOTIDE SEQUENCE [LARGE SCALE GENOMIC DNA]</scope>
    <source>
        <strain evidence="7 8">CBA1112</strain>
        <plasmid evidence="8">pcba1112-01</plasmid>
    </source>
</reference>
<evidence type="ECO:0000256" key="5">
    <source>
        <dbReference type="ARBA" id="ARBA00022840"/>
    </source>
</evidence>
<organism evidence="7 8">
    <name type="scientific">Haloplanus rubicundus</name>
    <dbReference type="NCBI Taxonomy" id="1547898"/>
    <lineage>
        <taxon>Archaea</taxon>
        <taxon>Methanobacteriati</taxon>
        <taxon>Methanobacteriota</taxon>
        <taxon>Stenosarchaea group</taxon>
        <taxon>Halobacteria</taxon>
        <taxon>Halobacteriales</taxon>
        <taxon>Haloferacaceae</taxon>
        <taxon>Haloplanus</taxon>
    </lineage>
</organism>
<dbReference type="GeneID" id="37285408"/>
<dbReference type="InterPro" id="IPR003593">
    <property type="entry name" value="AAA+_ATPase"/>
</dbReference>
<keyword evidence="7" id="KW-0614">Plasmid</keyword>
<dbReference type="Pfam" id="PF13087">
    <property type="entry name" value="AAA_12"/>
    <property type="match status" value="1"/>
</dbReference>
<dbReference type="SUPFAM" id="SSF52540">
    <property type="entry name" value="P-loop containing nucleoside triphosphate hydrolases"/>
    <property type="match status" value="1"/>
</dbReference>
<feature type="domain" description="AAA+ ATPase" evidence="6">
    <location>
        <begin position="354"/>
        <end position="532"/>
    </location>
</feature>
<dbReference type="CDD" id="cd18808">
    <property type="entry name" value="SF1_C_Upf1"/>
    <property type="match status" value="1"/>
</dbReference>
<evidence type="ECO:0000313" key="7">
    <source>
        <dbReference type="EMBL" id="AXG08445.1"/>
    </source>
</evidence>
<dbReference type="GO" id="GO:0043139">
    <property type="term" value="F:5'-3' DNA helicase activity"/>
    <property type="evidence" value="ECO:0007669"/>
    <property type="project" value="TreeGrafter"/>
</dbReference>
<protein>
    <submittedName>
        <fullName evidence="7">AAA family ATPase</fullName>
    </submittedName>
</protein>
<dbReference type="FunFam" id="3.40.50.300:FF:000326">
    <property type="entry name" value="P-loop containing nucleoside triphosphate hydrolase"/>
    <property type="match status" value="1"/>
</dbReference>
<keyword evidence="2" id="KW-0547">Nucleotide-binding</keyword>
<dbReference type="InterPro" id="IPR041679">
    <property type="entry name" value="DNA2/NAM7-like_C"/>
</dbReference>
<dbReference type="InterPro" id="IPR027417">
    <property type="entry name" value="P-loop_NTPase"/>
</dbReference>
<accession>A0A345E8C3</accession>
<keyword evidence="4" id="KW-0347">Helicase</keyword>
<dbReference type="Gene3D" id="3.40.50.300">
    <property type="entry name" value="P-loop containing nucleotide triphosphate hydrolases"/>
    <property type="match status" value="3"/>
</dbReference>
<evidence type="ECO:0000256" key="3">
    <source>
        <dbReference type="ARBA" id="ARBA00022801"/>
    </source>
</evidence>
<geneLocation type="plasmid" evidence="8">
    <name>pcba1112-01</name>
</geneLocation>
<dbReference type="EMBL" id="CP031147">
    <property type="protein sequence ID" value="AXG08445.1"/>
    <property type="molecule type" value="Genomic_DNA"/>
</dbReference>
<evidence type="ECO:0000256" key="2">
    <source>
        <dbReference type="ARBA" id="ARBA00022741"/>
    </source>
</evidence>